<evidence type="ECO:0000313" key="1">
    <source>
        <dbReference type="EMBL" id="NNA76731.1"/>
    </source>
</evidence>
<sequence length="96" mass="10340">MMASTRSALEIAHDAHDDLGGAQIVLSKIESLMHAVLTEKTMNAHVRNLVDIAWNLACEAANTTDRAYGEIGRALDALAPQNAQSENVARESEVKP</sequence>
<dbReference type="AlphaFoldDB" id="A0A7Y1M7M4"/>
<gene>
    <name evidence="1" type="ORF">HBO13_29290</name>
</gene>
<comment type="caution">
    <text evidence="1">The sequence shown here is derived from an EMBL/GenBank/DDBJ whole genome shotgun (WGS) entry which is preliminary data.</text>
</comment>
<evidence type="ECO:0000313" key="2">
    <source>
        <dbReference type="Proteomes" id="UP000535954"/>
    </source>
</evidence>
<dbReference type="EMBL" id="JAAQYH010000020">
    <property type="protein sequence ID" value="NNA76731.1"/>
    <property type="molecule type" value="Genomic_DNA"/>
</dbReference>
<protein>
    <submittedName>
        <fullName evidence="1">Uncharacterized protein</fullName>
    </submittedName>
</protein>
<dbReference type="Proteomes" id="UP000535954">
    <property type="component" value="Unassembled WGS sequence"/>
</dbReference>
<dbReference type="RefSeq" id="WP_169900492.1">
    <property type="nucleotide sequence ID" value="NZ_JAAQYH010000020.1"/>
</dbReference>
<name>A0A7Y1M7M4_9PSED</name>
<accession>A0A7Y1M7M4</accession>
<proteinExistence type="predicted"/>
<reference evidence="1 2" key="1">
    <citation type="journal article" date="2020" name="Front. Microbiol.">
        <title>Genetic Organization of the aprX-lipA2 Operon Affects the Proteolytic Potential of Pseudomonas Species in Milk.</title>
        <authorList>
            <person name="Maier C."/>
            <person name="Huptas C."/>
            <person name="von Neubeck M."/>
            <person name="Scherer S."/>
            <person name="Wenning M."/>
            <person name="Lucking G."/>
        </authorList>
    </citation>
    <scope>NUCLEOTIDE SEQUENCE [LARGE SCALE GENOMIC DNA]</scope>
    <source>
        <strain evidence="1 2">WS 5405</strain>
    </source>
</reference>
<organism evidence="1 2">
    <name type="scientific">Pseudomonas lactis</name>
    <dbReference type="NCBI Taxonomy" id="1615674"/>
    <lineage>
        <taxon>Bacteria</taxon>
        <taxon>Pseudomonadati</taxon>
        <taxon>Pseudomonadota</taxon>
        <taxon>Gammaproteobacteria</taxon>
        <taxon>Pseudomonadales</taxon>
        <taxon>Pseudomonadaceae</taxon>
        <taxon>Pseudomonas</taxon>
    </lineage>
</organism>